<dbReference type="SUPFAM" id="SSF111331">
    <property type="entry name" value="NAD kinase/diacylglycerol kinase-like"/>
    <property type="match status" value="1"/>
</dbReference>
<dbReference type="AlphaFoldDB" id="A0A8S4PM29"/>
<protein>
    <recommendedName>
        <fullName evidence="2">YegS/DAGK C-terminal domain-containing protein</fullName>
    </recommendedName>
</protein>
<dbReference type="Pfam" id="PF19279">
    <property type="entry name" value="YegS_C"/>
    <property type="match status" value="1"/>
</dbReference>
<dbReference type="GO" id="GO:0046512">
    <property type="term" value="P:sphingosine biosynthetic process"/>
    <property type="evidence" value="ECO:0007669"/>
    <property type="project" value="TreeGrafter"/>
</dbReference>
<dbReference type="EMBL" id="CAIIXF020000009">
    <property type="protein sequence ID" value="CAH1794279.1"/>
    <property type="molecule type" value="Genomic_DNA"/>
</dbReference>
<gene>
    <name evidence="3" type="ORF">OFUS_LOCUS19007</name>
</gene>
<dbReference type="OrthoDB" id="3853857at2759"/>
<proteinExistence type="predicted"/>
<sequence>MFREPFEDEWIRHSSFIVAKPQIQPMDLVALELPSSSMYCFLSVSWGMFSDIDVDTEPWRKIGDIRFLLGAFLKIGGLKKYRGRLSYLPLEEVESTSTSKGSDNKGGGGDQRGPNQSNKDESNTITYDKNKAIDDQNEHIVKEEDIGAKEAVSSPSDTGISLNDDVVLCDAGDTPHRMIPLDLLPAIDQPVPSSWKSYEFETYSFSALFQTHLNQMTYGIPHASLDDGIIHIFYIKTSGNRLHMLDILKEISVDNGTYLENPHIEYIKCQAFRLEPLTKKGYLCVDGELVDYGPVQGQVMPSICNVIGGYKETNNM</sequence>
<evidence type="ECO:0000313" key="4">
    <source>
        <dbReference type="Proteomes" id="UP000749559"/>
    </source>
</evidence>
<feature type="domain" description="YegS/DAGK C-terminal" evidence="2">
    <location>
        <begin position="220"/>
        <end position="307"/>
    </location>
</feature>
<feature type="compositionally biased region" description="Basic and acidic residues" evidence="1">
    <location>
        <begin position="118"/>
        <end position="136"/>
    </location>
</feature>
<dbReference type="InterPro" id="IPR050187">
    <property type="entry name" value="Lipid_Phosphate_FormReg"/>
</dbReference>
<name>A0A8S4PM29_OWEFU</name>
<dbReference type="Proteomes" id="UP000749559">
    <property type="component" value="Unassembled WGS sequence"/>
</dbReference>
<comment type="caution">
    <text evidence="3">The sequence shown here is derived from an EMBL/GenBank/DDBJ whole genome shotgun (WGS) entry which is preliminary data.</text>
</comment>
<dbReference type="GO" id="GO:0005737">
    <property type="term" value="C:cytoplasm"/>
    <property type="evidence" value="ECO:0007669"/>
    <property type="project" value="TreeGrafter"/>
</dbReference>
<accession>A0A8S4PM29</accession>
<evidence type="ECO:0000313" key="3">
    <source>
        <dbReference type="EMBL" id="CAH1794279.1"/>
    </source>
</evidence>
<dbReference type="PANTHER" id="PTHR12358:SF112">
    <property type="entry name" value="LD11247P-RELATED"/>
    <property type="match status" value="1"/>
</dbReference>
<dbReference type="GO" id="GO:0016020">
    <property type="term" value="C:membrane"/>
    <property type="evidence" value="ECO:0007669"/>
    <property type="project" value="TreeGrafter"/>
</dbReference>
<organism evidence="3 4">
    <name type="scientific">Owenia fusiformis</name>
    <name type="common">Polychaete worm</name>
    <dbReference type="NCBI Taxonomy" id="6347"/>
    <lineage>
        <taxon>Eukaryota</taxon>
        <taxon>Metazoa</taxon>
        <taxon>Spiralia</taxon>
        <taxon>Lophotrochozoa</taxon>
        <taxon>Annelida</taxon>
        <taxon>Polychaeta</taxon>
        <taxon>Sedentaria</taxon>
        <taxon>Canalipalpata</taxon>
        <taxon>Sabellida</taxon>
        <taxon>Oweniida</taxon>
        <taxon>Oweniidae</taxon>
        <taxon>Owenia</taxon>
    </lineage>
</organism>
<evidence type="ECO:0000259" key="2">
    <source>
        <dbReference type="Pfam" id="PF19279"/>
    </source>
</evidence>
<evidence type="ECO:0000256" key="1">
    <source>
        <dbReference type="SAM" id="MobiDB-lite"/>
    </source>
</evidence>
<keyword evidence="4" id="KW-1185">Reference proteome</keyword>
<dbReference type="InterPro" id="IPR016064">
    <property type="entry name" value="NAD/diacylglycerol_kinase_sf"/>
</dbReference>
<dbReference type="InterPro" id="IPR045540">
    <property type="entry name" value="YegS/DAGK_C"/>
</dbReference>
<dbReference type="PANTHER" id="PTHR12358">
    <property type="entry name" value="SPHINGOSINE KINASE"/>
    <property type="match status" value="1"/>
</dbReference>
<dbReference type="GO" id="GO:0001727">
    <property type="term" value="F:lipid kinase activity"/>
    <property type="evidence" value="ECO:0007669"/>
    <property type="project" value="TreeGrafter"/>
</dbReference>
<reference evidence="3" key="1">
    <citation type="submission" date="2022-03" db="EMBL/GenBank/DDBJ databases">
        <authorList>
            <person name="Martin C."/>
        </authorList>
    </citation>
    <scope>NUCLEOTIDE SEQUENCE</scope>
</reference>
<feature type="region of interest" description="Disordered" evidence="1">
    <location>
        <begin position="92"/>
        <end position="136"/>
    </location>
</feature>
<dbReference type="Gene3D" id="2.60.200.40">
    <property type="match status" value="1"/>
</dbReference>